<dbReference type="WBParaSite" id="EN70_169">
    <property type="protein sequence ID" value="EN70_169"/>
    <property type="gene ID" value="EN70_169"/>
</dbReference>
<protein>
    <submittedName>
        <fullName evidence="2">Uncharacterized protein</fullName>
    </submittedName>
</protein>
<evidence type="ECO:0000313" key="2">
    <source>
        <dbReference type="WBParaSite" id="EN70_169"/>
    </source>
</evidence>
<name>A0A1I7VEJ5_LOALO</name>
<sequence>MLQLCNNAQEEQEKEEWFWKEPLGAWIKDCIIGSDALLPEAAWRTETYRGRALRFPELCDVGSPSVANTHLTSLIWYLLKITAIKLTAERLLDML</sequence>
<evidence type="ECO:0000313" key="1">
    <source>
        <dbReference type="Proteomes" id="UP000095285"/>
    </source>
</evidence>
<keyword evidence="1" id="KW-1185">Reference proteome</keyword>
<organism evidence="1 2">
    <name type="scientific">Loa loa</name>
    <name type="common">Eye worm</name>
    <name type="synonym">Filaria loa</name>
    <dbReference type="NCBI Taxonomy" id="7209"/>
    <lineage>
        <taxon>Eukaryota</taxon>
        <taxon>Metazoa</taxon>
        <taxon>Ecdysozoa</taxon>
        <taxon>Nematoda</taxon>
        <taxon>Chromadorea</taxon>
        <taxon>Rhabditida</taxon>
        <taxon>Spirurina</taxon>
        <taxon>Spiruromorpha</taxon>
        <taxon>Filarioidea</taxon>
        <taxon>Onchocercidae</taxon>
        <taxon>Loa</taxon>
    </lineage>
</organism>
<dbReference type="Proteomes" id="UP000095285">
    <property type="component" value="Unassembled WGS sequence"/>
</dbReference>
<proteinExistence type="predicted"/>
<accession>A0A1I7VEJ5</accession>
<dbReference type="AlphaFoldDB" id="A0A1I7VEJ5"/>
<reference evidence="1" key="1">
    <citation type="submission" date="2012-04" db="EMBL/GenBank/DDBJ databases">
        <title>The Genome Sequence of Loa loa.</title>
        <authorList>
            <consortium name="The Broad Institute Genome Sequencing Platform"/>
            <consortium name="Broad Institute Genome Sequencing Center for Infectious Disease"/>
            <person name="Nutman T.B."/>
            <person name="Fink D.L."/>
            <person name="Russ C."/>
            <person name="Young S."/>
            <person name="Zeng Q."/>
            <person name="Gargeya S."/>
            <person name="Alvarado L."/>
            <person name="Berlin A."/>
            <person name="Chapman S.B."/>
            <person name="Chen Z."/>
            <person name="Freedman E."/>
            <person name="Gellesch M."/>
            <person name="Goldberg J."/>
            <person name="Griggs A."/>
            <person name="Gujja S."/>
            <person name="Heilman E.R."/>
            <person name="Heiman D."/>
            <person name="Howarth C."/>
            <person name="Mehta T."/>
            <person name="Neiman D."/>
            <person name="Pearson M."/>
            <person name="Roberts A."/>
            <person name="Saif S."/>
            <person name="Shea T."/>
            <person name="Shenoy N."/>
            <person name="Sisk P."/>
            <person name="Stolte C."/>
            <person name="Sykes S."/>
            <person name="White J."/>
            <person name="Yandava C."/>
            <person name="Haas B."/>
            <person name="Henn M.R."/>
            <person name="Nusbaum C."/>
            <person name="Birren B."/>
        </authorList>
    </citation>
    <scope>NUCLEOTIDE SEQUENCE [LARGE SCALE GENOMIC DNA]</scope>
</reference>
<reference evidence="2" key="2">
    <citation type="submission" date="2016-11" db="UniProtKB">
        <authorList>
            <consortium name="WormBaseParasite"/>
        </authorList>
    </citation>
    <scope>IDENTIFICATION</scope>
</reference>